<dbReference type="Proteomes" id="UP000031971">
    <property type="component" value="Unassembled WGS sequence"/>
</dbReference>
<proteinExistence type="predicted"/>
<organism evidence="1 2">
    <name type="scientific">Paramagnetospirillum magnetotacticum MS-1</name>
    <dbReference type="NCBI Taxonomy" id="272627"/>
    <lineage>
        <taxon>Bacteria</taxon>
        <taxon>Pseudomonadati</taxon>
        <taxon>Pseudomonadota</taxon>
        <taxon>Alphaproteobacteria</taxon>
        <taxon>Rhodospirillales</taxon>
        <taxon>Magnetospirillaceae</taxon>
        <taxon>Paramagnetospirillum</taxon>
    </lineage>
</organism>
<evidence type="ECO:0000313" key="1">
    <source>
        <dbReference type="EMBL" id="KIL98096.1"/>
    </source>
</evidence>
<gene>
    <name evidence="1" type="ORF">CCC_01157</name>
</gene>
<dbReference type="AlphaFoldDB" id="A0A0C2UZ68"/>
<accession>A0A0C2UZ68</accession>
<dbReference type="EMBL" id="JXSL01000030">
    <property type="protein sequence ID" value="KIL98096.1"/>
    <property type="molecule type" value="Genomic_DNA"/>
</dbReference>
<sequence length="39" mass="4413">MKRAARSRPGRTETGIGESMRAEIRKQTCTIAVHSFHLE</sequence>
<keyword evidence="2" id="KW-1185">Reference proteome</keyword>
<protein>
    <submittedName>
        <fullName evidence="1">Uncharacterized protein</fullName>
    </submittedName>
</protein>
<dbReference type="STRING" id="272627.CCC_01157"/>
<comment type="caution">
    <text evidence="1">The sequence shown here is derived from an EMBL/GenBank/DDBJ whole genome shotgun (WGS) entry which is preliminary data.</text>
</comment>
<name>A0A0C2UZ68_PARME</name>
<reference evidence="1 2" key="1">
    <citation type="submission" date="2015-01" db="EMBL/GenBank/DDBJ databases">
        <title>Genome Sequence of Magnetospirillum magnetotacticum Strain MS-1.</title>
        <authorList>
            <person name="Marinov G.K."/>
            <person name="Smalley M.D."/>
            <person name="DeSalvo G."/>
        </authorList>
    </citation>
    <scope>NUCLEOTIDE SEQUENCE [LARGE SCALE GENOMIC DNA]</scope>
    <source>
        <strain evidence="1 2">MS-1</strain>
    </source>
</reference>
<evidence type="ECO:0000313" key="2">
    <source>
        <dbReference type="Proteomes" id="UP000031971"/>
    </source>
</evidence>